<evidence type="ECO:0000313" key="3">
    <source>
        <dbReference type="Proteomes" id="UP001223420"/>
    </source>
</evidence>
<dbReference type="EMBL" id="JAUSWL010000006">
    <property type="protein sequence ID" value="MDQ0544952.1"/>
    <property type="molecule type" value="Genomic_DNA"/>
</dbReference>
<feature type="transmembrane region" description="Helical" evidence="1">
    <location>
        <begin position="6"/>
        <end position="30"/>
    </location>
</feature>
<dbReference type="AlphaFoldDB" id="A0AAJ1TWU5"/>
<keyword evidence="1" id="KW-1133">Transmembrane helix</keyword>
<keyword evidence="1" id="KW-0472">Membrane</keyword>
<reference evidence="2" key="1">
    <citation type="submission" date="2023-07" db="EMBL/GenBank/DDBJ databases">
        <title>Genomic Encyclopedia of Type Strains, Phase IV (KMG-IV): sequencing the most valuable type-strain genomes for metagenomic binning, comparative biology and taxonomic classification.</title>
        <authorList>
            <person name="Goeker M."/>
        </authorList>
    </citation>
    <scope>NUCLEOTIDE SEQUENCE</scope>
    <source>
        <strain evidence="2">DSM 19569</strain>
    </source>
</reference>
<keyword evidence="1" id="KW-0812">Transmembrane</keyword>
<proteinExistence type="predicted"/>
<dbReference type="Proteomes" id="UP001223420">
    <property type="component" value="Unassembled WGS sequence"/>
</dbReference>
<organism evidence="2 3">
    <name type="scientific">Methylobacterium brachiatum</name>
    <dbReference type="NCBI Taxonomy" id="269660"/>
    <lineage>
        <taxon>Bacteria</taxon>
        <taxon>Pseudomonadati</taxon>
        <taxon>Pseudomonadota</taxon>
        <taxon>Alphaproteobacteria</taxon>
        <taxon>Hyphomicrobiales</taxon>
        <taxon>Methylobacteriaceae</taxon>
        <taxon>Methylobacterium</taxon>
    </lineage>
</organism>
<accession>A0AAJ1TWU5</accession>
<comment type="caution">
    <text evidence="2">The sequence shown here is derived from an EMBL/GenBank/DDBJ whole genome shotgun (WGS) entry which is preliminary data.</text>
</comment>
<gene>
    <name evidence="2" type="ORF">QO001_003888</name>
</gene>
<protein>
    <submittedName>
        <fullName evidence="2">Uncharacterized protein</fullName>
    </submittedName>
</protein>
<evidence type="ECO:0000256" key="1">
    <source>
        <dbReference type="SAM" id="Phobius"/>
    </source>
</evidence>
<evidence type="ECO:0000313" key="2">
    <source>
        <dbReference type="EMBL" id="MDQ0544952.1"/>
    </source>
</evidence>
<name>A0AAJ1TWU5_9HYPH</name>
<sequence length="32" mass="3277">MALKALSYAMIGVFVGGLLMTLFGSASMLLGL</sequence>